<protein>
    <recommendedName>
        <fullName evidence="3">3-hydroxyisobutyrate dehydrogenase-like NAD-binding domain-containing protein</fullName>
    </recommendedName>
</protein>
<dbReference type="InterPro" id="IPR013328">
    <property type="entry name" value="6PGD_dom2"/>
</dbReference>
<dbReference type="GO" id="GO:0051287">
    <property type="term" value="F:NAD binding"/>
    <property type="evidence" value="ECO:0007669"/>
    <property type="project" value="InterPro"/>
</dbReference>
<dbReference type="EMBL" id="FNXT01000805">
    <property type="protein sequence ID" value="SZX67595.1"/>
    <property type="molecule type" value="Genomic_DNA"/>
</dbReference>
<evidence type="ECO:0000256" key="1">
    <source>
        <dbReference type="ARBA" id="ARBA00023002"/>
    </source>
</evidence>
<dbReference type="Proteomes" id="UP000256970">
    <property type="component" value="Unassembled WGS sequence"/>
</dbReference>
<feature type="domain" description="3-hydroxyisobutyrate dehydrogenase-like NAD-binding" evidence="3">
    <location>
        <begin position="30"/>
        <end position="131"/>
    </location>
</feature>
<evidence type="ECO:0000256" key="2">
    <source>
        <dbReference type="ARBA" id="ARBA00023027"/>
    </source>
</evidence>
<dbReference type="Gene3D" id="1.10.1040.10">
    <property type="entry name" value="N-(1-d-carboxylethyl)-l-norvaline Dehydrogenase, domain 2"/>
    <property type="match status" value="2"/>
</dbReference>
<reference evidence="4 5" key="1">
    <citation type="submission" date="2016-10" db="EMBL/GenBank/DDBJ databases">
        <authorList>
            <person name="Cai Z."/>
        </authorList>
    </citation>
    <scope>NUCLEOTIDE SEQUENCE [LARGE SCALE GENOMIC DNA]</scope>
</reference>
<sequence length="207" mass="21804">MVGGNKAAAEAAAPILRTMGSHIIHCGDHGAGISAKLCNNLVLAASMAALAEALALGKRMGLDPAVLTDVVNRGAARCWSSETYNPVPGVLQDPLLPSNRGYKAGLPLSNVSEHLNMLLEAAKVAKSPTPGLPLSNVSEHLNMLLEAAKVAKSPTPVARSVQSLYERVEQEGLGDKDFSSVFRYVYGSGCDNTEWKDGQQLFSSHVP</sequence>
<dbReference type="SUPFAM" id="SSF48179">
    <property type="entry name" value="6-phosphogluconate dehydrogenase C-terminal domain-like"/>
    <property type="match status" value="1"/>
</dbReference>
<keyword evidence="5" id="KW-1185">Reference proteome</keyword>
<proteinExistence type="predicted"/>
<dbReference type="InterPro" id="IPR029154">
    <property type="entry name" value="HIBADH-like_NADP-bd"/>
</dbReference>
<dbReference type="GO" id="GO:0008442">
    <property type="term" value="F:3-hydroxyisobutyrate dehydrogenase activity"/>
    <property type="evidence" value="ECO:0007669"/>
    <property type="project" value="TreeGrafter"/>
</dbReference>
<gene>
    <name evidence="4" type="ORF">BQ4739_LOCUS7976</name>
</gene>
<accession>A0A383VQ04</accession>
<name>A0A383VQ04_TETOB</name>
<dbReference type="AlphaFoldDB" id="A0A383VQ04"/>
<evidence type="ECO:0000313" key="4">
    <source>
        <dbReference type="EMBL" id="SZX67595.1"/>
    </source>
</evidence>
<keyword evidence="1" id="KW-0560">Oxidoreductase</keyword>
<keyword evidence="2" id="KW-0520">NAD</keyword>
<dbReference type="GO" id="GO:0006574">
    <property type="term" value="P:L-valine catabolic process"/>
    <property type="evidence" value="ECO:0007669"/>
    <property type="project" value="TreeGrafter"/>
</dbReference>
<dbReference type="PANTHER" id="PTHR22981">
    <property type="entry name" value="3-HYDROXYISOBUTYRATE DEHYDROGENASE-RELATED"/>
    <property type="match status" value="1"/>
</dbReference>
<dbReference type="STRING" id="3088.A0A383VQ04"/>
<dbReference type="Gene3D" id="3.40.50.720">
    <property type="entry name" value="NAD(P)-binding Rossmann-like Domain"/>
    <property type="match status" value="1"/>
</dbReference>
<dbReference type="PANTHER" id="PTHR22981:SF7">
    <property type="entry name" value="3-HYDROXYISOBUTYRATE DEHYDROGENASE, MITOCHONDRIAL"/>
    <property type="match status" value="1"/>
</dbReference>
<evidence type="ECO:0000259" key="3">
    <source>
        <dbReference type="Pfam" id="PF14833"/>
    </source>
</evidence>
<dbReference type="InterPro" id="IPR008927">
    <property type="entry name" value="6-PGluconate_DH-like_C_sf"/>
</dbReference>
<dbReference type="Pfam" id="PF14833">
    <property type="entry name" value="NAD_binding_11"/>
    <property type="match status" value="1"/>
</dbReference>
<organism evidence="4 5">
    <name type="scientific">Tetradesmus obliquus</name>
    <name type="common">Green alga</name>
    <name type="synonym">Acutodesmus obliquus</name>
    <dbReference type="NCBI Taxonomy" id="3088"/>
    <lineage>
        <taxon>Eukaryota</taxon>
        <taxon>Viridiplantae</taxon>
        <taxon>Chlorophyta</taxon>
        <taxon>core chlorophytes</taxon>
        <taxon>Chlorophyceae</taxon>
        <taxon>CS clade</taxon>
        <taxon>Sphaeropleales</taxon>
        <taxon>Scenedesmaceae</taxon>
        <taxon>Tetradesmus</taxon>
    </lineage>
</organism>
<evidence type="ECO:0000313" key="5">
    <source>
        <dbReference type="Proteomes" id="UP000256970"/>
    </source>
</evidence>